<evidence type="ECO:0000256" key="1">
    <source>
        <dbReference type="ARBA" id="ARBA00022801"/>
    </source>
</evidence>
<reference evidence="5 6" key="1">
    <citation type="submission" date="2019-04" db="EMBL/GenBank/DDBJ databases">
        <authorList>
            <person name="Van Vliet M D."/>
        </authorList>
    </citation>
    <scope>NUCLEOTIDE SEQUENCE [LARGE SCALE GENOMIC DNA]</scope>
    <source>
        <strain evidence="5 6">F21</strain>
    </source>
</reference>
<keyword evidence="2" id="KW-0326">Glycosidase</keyword>
<proteinExistence type="predicted"/>
<organism evidence="5 6">
    <name type="scientific">Pontiella sulfatireligans</name>
    <dbReference type="NCBI Taxonomy" id="2750658"/>
    <lineage>
        <taxon>Bacteria</taxon>
        <taxon>Pseudomonadati</taxon>
        <taxon>Kiritimatiellota</taxon>
        <taxon>Kiritimatiellia</taxon>
        <taxon>Kiritimatiellales</taxon>
        <taxon>Pontiellaceae</taxon>
        <taxon>Pontiella</taxon>
    </lineage>
</organism>
<keyword evidence="4" id="KW-0732">Signal</keyword>
<dbReference type="PANTHER" id="PTHR43053">
    <property type="entry name" value="GLYCOSIDASE FAMILY 31"/>
    <property type="match status" value="1"/>
</dbReference>
<protein>
    <submittedName>
        <fullName evidence="5">Alpha-galactosidase</fullName>
    </submittedName>
</protein>
<evidence type="ECO:0000256" key="2">
    <source>
        <dbReference type="ARBA" id="ARBA00023295"/>
    </source>
</evidence>
<dbReference type="GO" id="GO:0016052">
    <property type="term" value="P:carbohydrate catabolic process"/>
    <property type="evidence" value="ECO:0007669"/>
    <property type="project" value="InterPro"/>
</dbReference>
<keyword evidence="1" id="KW-0378">Hydrolase</keyword>
<evidence type="ECO:0000256" key="3">
    <source>
        <dbReference type="SAM" id="MobiDB-lite"/>
    </source>
</evidence>
<feature type="signal peptide" evidence="4">
    <location>
        <begin position="1"/>
        <end position="18"/>
    </location>
</feature>
<accession>A0A6C2UGV3</accession>
<dbReference type="InterPro" id="IPR017853">
    <property type="entry name" value="GH"/>
</dbReference>
<feature type="region of interest" description="Disordered" evidence="3">
    <location>
        <begin position="617"/>
        <end position="637"/>
    </location>
</feature>
<dbReference type="SUPFAM" id="SSF51445">
    <property type="entry name" value="(Trans)glycosidases"/>
    <property type="match status" value="1"/>
</dbReference>
<dbReference type="Proteomes" id="UP000346198">
    <property type="component" value="Unassembled WGS sequence"/>
</dbReference>
<dbReference type="InterPro" id="IPR013785">
    <property type="entry name" value="Aldolase_TIM"/>
</dbReference>
<gene>
    <name evidence="5" type="primary">galA_1</name>
    <name evidence="5" type="ORF">SCARR_00647</name>
</gene>
<feature type="chain" id="PRO_5025525352" evidence="4">
    <location>
        <begin position="19"/>
        <end position="802"/>
    </location>
</feature>
<feature type="compositionally biased region" description="Basic residues" evidence="3">
    <location>
        <begin position="622"/>
        <end position="633"/>
    </location>
</feature>
<evidence type="ECO:0000256" key="4">
    <source>
        <dbReference type="SAM" id="SignalP"/>
    </source>
</evidence>
<dbReference type="InterPro" id="IPR002252">
    <property type="entry name" value="Glyco_hydro_36"/>
</dbReference>
<dbReference type="Gene3D" id="3.20.20.70">
    <property type="entry name" value="Aldolase class I"/>
    <property type="match status" value="1"/>
</dbReference>
<name>A0A6C2UGV3_9BACT</name>
<dbReference type="AlphaFoldDB" id="A0A6C2UGV3"/>
<sequence>MKSILMIGVLVSAAWAHAAVHTLKNDQLTVRYDTKTSSYSVQSVQNPKLGLKGGQFAETGGTVEKGAATHPDWGQGSALVITHQSGSSDRIVLYPALSFAVIQHIQKNASTQVETFQKIPTGGFAVEINGKRADELAVRSSGALSKPSSTEIGSYVFAAVADPATRNGMVCGWLTHDRGDGIVFVATEQDRVQVRSQIDYGALRIATGGEEQLESFMVGLFDDARVGLEQLAGRIAEQYDIELKDKPSLYCTWYNTFRATNEKNLFKTVDLIQEKQLPGYGLSVVQIDDGWQAGIEKGGPARDFYHVNESYASGMKATADKIKSADMVAGIWFKPFSGTASDPWFADKQELFATMDGQPYNARWGGDCLDMTNPKAQDYMSELARLISKDWGYKYFKLDGMWCGTATQQKYINTFYVDDKIGESKLFNPDMTHIEAFRTGLKKLRKAAGDEVFILGCNTCQNMRSLGGSFGLVNAMRIGPDNRASYPATLKGPLFGGRFYFLHNRVWHNDPDPAYVRESLPLNDARSLCSWVALTGTLTANSVDYSKLPAERLDLLRRTIPSHSLNARPVDFFDYDSPTVWMLEDPKSDRKLVGLFNWGKSESDVLKEIQRAKDDDIEIQGKSKKKGKKKPKKKGDEWAMTAPIDPAFSQNLDWVGLDESKQYVGFEYWSNSFIDPFSKTLERTVPSRTCQVISLVEVKDEPQVIGTSRHITQGVMDLLSTEWSAGEKSLSGRSLVVGSDPYEIRVAARKSGGAWTCTKAVVSKKDRRAGVKIKMVEQDGWKLRVQIDAPENREVQWKLLFK</sequence>
<dbReference type="InterPro" id="IPR050985">
    <property type="entry name" value="Alpha-glycosidase_related"/>
</dbReference>
<evidence type="ECO:0000313" key="6">
    <source>
        <dbReference type="Proteomes" id="UP000346198"/>
    </source>
</evidence>
<dbReference type="CDD" id="cd14791">
    <property type="entry name" value="GH36"/>
    <property type="match status" value="1"/>
</dbReference>
<dbReference type="PANTHER" id="PTHR43053:SF3">
    <property type="entry name" value="ALPHA-GALACTOSIDASE C-RELATED"/>
    <property type="match status" value="1"/>
</dbReference>
<evidence type="ECO:0000313" key="5">
    <source>
        <dbReference type="EMBL" id="VGO18594.1"/>
    </source>
</evidence>
<keyword evidence="6" id="KW-1185">Reference proteome</keyword>
<dbReference type="EMBL" id="CAAHFH010000001">
    <property type="protein sequence ID" value="VGO18594.1"/>
    <property type="molecule type" value="Genomic_DNA"/>
</dbReference>
<dbReference type="GO" id="GO:0004557">
    <property type="term" value="F:alpha-galactosidase activity"/>
    <property type="evidence" value="ECO:0007669"/>
    <property type="project" value="InterPro"/>
</dbReference>